<organism evidence="2 3">
    <name type="scientific">Podospora appendiculata</name>
    <dbReference type="NCBI Taxonomy" id="314037"/>
    <lineage>
        <taxon>Eukaryota</taxon>
        <taxon>Fungi</taxon>
        <taxon>Dikarya</taxon>
        <taxon>Ascomycota</taxon>
        <taxon>Pezizomycotina</taxon>
        <taxon>Sordariomycetes</taxon>
        <taxon>Sordariomycetidae</taxon>
        <taxon>Sordariales</taxon>
        <taxon>Podosporaceae</taxon>
        <taxon>Podospora</taxon>
    </lineage>
</organism>
<evidence type="ECO:0000256" key="1">
    <source>
        <dbReference type="SAM" id="MobiDB-lite"/>
    </source>
</evidence>
<reference evidence="2" key="1">
    <citation type="journal article" date="2023" name="Mol. Phylogenet. Evol.">
        <title>Genome-scale phylogeny and comparative genomics of the fungal order Sordariales.</title>
        <authorList>
            <person name="Hensen N."/>
            <person name="Bonometti L."/>
            <person name="Westerberg I."/>
            <person name="Brannstrom I.O."/>
            <person name="Guillou S."/>
            <person name="Cros-Aarteil S."/>
            <person name="Calhoun S."/>
            <person name="Haridas S."/>
            <person name="Kuo A."/>
            <person name="Mondo S."/>
            <person name="Pangilinan J."/>
            <person name="Riley R."/>
            <person name="LaButti K."/>
            <person name="Andreopoulos B."/>
            <person name="Lipzen A."/>
            <person name="Chen C."/>
            <person name="Yan M."/>
            <person name="Daum C."/>
            <person name="Ng V."/>
            <person name="Clum A."/>
            <person name="Steindorff A."/>
            <person name="Ohm R.A."/>
            <person name="Martin F."/>
            <person name="Silar P."/>
            <person name="Natvig D.O."/>
            <person name="Lalanne C."/>
            <person name="Gautier V."/>
            <person name="Ament-Velasquez S.L."/>
            <person name="Kruys A."/>
            <person name="Hutchinson M.I."/>
            <person name="Powell A.J."/>
            <person name="Barry K."/>
            <person name="Miller A.N."/>
            <person name="Grigoriev I.V."/>
            <person name="Debuchy R."/>
            <person name="Gladieux P."/>
            <person name="Hiltunen Thoren M."/>
            <person name="Johannesson H."/>
        </authorList>
    </citation>
    <scope>NUCLEOTIDE SEQUENCE</scope>
    <source>
        <strain evidence="2">CBS 314.62</strain>
    </source>
</reference>
<gene>
    <name evidence="2" type="ORF">B0T22DRAFT_217504</name>
</gene>
<dbReference type="Proteomes" id="UP001270362">
    <property type="component" value="Unassembled WGS sequence"/>
</dbReference>
<dbReference type="AlphaFoldDB" id="A0AAE0X578"/>
<keyword evidence="3" id="KW-1185">Reference proteome</keyword>
<sequence>MSFFFPTCSKGDVLYLCWLSRCGGLEVRQSRSLSRDNQSAMQRDGNIASAHRRGKKGNRGWVDVMQGHMREKDGGSAVCVVFHHSLIISLMLLHVSKRGRVGNLCVTYHSCLSGQGSHYSVSLSHTHTRAHTQAYYLFLSLNPSVPQSLSPSVPQSLSLSDCAVVHCVQIVLGFPIPRHISILAVWRWILPSQQEMPRVVTRKEECAAGSRQQQ</sequence>
<evidence type="ECO:0000313" key="3">
    <source>
        <dbReference type="Proteomes" id="UP001270362"/>
    </source>
</evidence>
<name>A0AAE0X578_9PEZI</name>
<comment type="caution">
    <text evidence="2">The sequence shown here is derived from an EMBL/GenBank/DDBJ whole genome shotgun (WGS) entry which is preliminary data.</text>
</comment>
<proteinExistence type="predicted"/>
<protein>
    <submittedName>
        <fullName evidence="2">Uncharacterized protein</fullName>
    </submittedName>
</protein>
<accession>A0AAE0X578</accession>
<feature type="region of interest" description="Disordered" evidence="1">
    <location>
        <begin position="33"/>
        <end position="59"/>
    </location>
</feature>
<reference evidence="2" key="2">
    <citation type="submission" date="2023-06" db="EMBL/GenBank/DDBJ databases">
        <authorList>
            <consortium name="Lawrence Berkeley National Laboratory"/>
            <person name="Haridas S."/>
            <person name="Hensen N."/>
            <person name="Bonometti L."/>
            <person name="Westerberg I."/>
            <person name="Brannstrom I.O."/>
            <person name="Guillou S."/>
            <person name="Cros-Aarteil S."/>
            <person name="Calhoun S."/>
            <person name="Kuo A."/>
            <person name="Mondo S."/>
            <person name="Pangilinan J."/>
            <person name="Riley R."/>
            <person name="Labutti K."/>
            <person name="Andreopoulos B."/>
            <person name="Lipzen A."/>
            <person name="Chen C."/>
            <person name="Yanf M."/>
            <person name="Daum C."/>
            <person name="Ng V."/>
            <person name="Clum A."/>
            <person name="Steindorff A."/>
            <person name="Ohm R."/>
            <person name="Martin F."/>
            <person name="Silar P."/>
            <person name="Natvig D."/>
            <person name="Lalanne C."/>
            <person name="Gautier V."/>
            <person name="Ament-Velasquez S.L."/>
            <person name="Kruys A."/>
            <person name="Hutchinson M.I."/>
            <person name="Powell A.J."/>
            <person name="Barry K."/>
            <person name="Miller A.N."/>
            <person name="Grigoriev I.V."/>
            <person name="Debuchy R."/>
            <person name="Gladieux P."/>
            <person name="Thoren M.H."/>
            <person name="Johannesson H."/>
        </authorList>
    </citation>
    <scope>NUCLEOTIDE SEQUENCE</scope>
    <source>
        <strain evidence="2">CBS 314.62</strain>
    </source>
</reference>
<dbReference type="EMBL" id="JAULSO010000003">
    <property type="protein sequence ID" value="KAK3685432.1"/>
    <property type="molecule type" value="Genomic_DNA"/>
</dbReference>
<evidence type="ECO:0000313" key="2">
    <source>
        <dbReference type="EMBL" id="KAK3685432.1"/>
    </source>
</evidence>